<dbReference type="PANTHER" id="PTHR47976">
    <property type="entry name" value="G-TYPE LECTIN S-RECEPTOR-LIKE SERINE/THREONINE-PROTEIN KINASE SD2-5"/>
    <property type="match status" value="1"/>
</dbReference>
<dbReference type="PANTHER" id="PTHR47976:SF115">
    <property type="entry name" value="RECEPTOR-LIKE SERINE_THREONINE-PROTEIN KINASE"/>
    <property type="match status" value="1"/>
</dbReference>
<dbReference type="GO" id="GO:0004672">
    <property type="term" value="F:protein kinase activity"/>
    <property type="evidence" value="ECO:0007669"/>
    <property type="project" value="InterPro"/>
</dbReference>
<evidence type="ECO:0000313" key="4">
    <source>
        <dbReference type="Proteomes" id="UP000541444"/>
    </source>
</evidence>
<dbReference type="Proteomes" id="UP000541444">
    <property type="component" value="Unassembled WGS sequence"/>
</dbReference>
<reference evidence="3 4" key="1">
    <citation type="journal article" date="2020" name="IScience">
        <title>Genome Sequencing of the Endangered Kingdonia uniflora (Circaeasteraceae, Ranunculales) Reveals Potential Mechanisms of Evolutionary Specialization.</title>
        <authorList>
            <person name="Sun Y."/>
            <person name="Deng T."/>
            <person name="Zhang A."/>
            <person name="Moore M.J."/>
            <person name="Landis J.B."/>
            <person name="Lin N."/>
            <person name="Zhang H."/>
            <person name="Zhang X."/>
            <person name="Huang J."/>
            <person name="Zhang X."/>
            <person name="Sun H."/>
            <person name="Wang H."/>
        </authorList>
    </citation>
    <scope>NUCLEOTIDE SEQUENCE [LARGE SCALE GENOMIC DNA]</scope>
    <source>
        <strain evidence="3">TB1705</strain>
        <tissue evidence="3">Leaf</tissue>
    </source>
</reference>
<keyword evidence="4" id="KW-1185">Reference proteome</keyword>
<dbReference type="Pfam" id="PF00069">
    <property type="entry name" value="Pkinase"/>
    <property type="match status" value="2"/>
</dbReference>
<keyword evidence="1" id="KW-0732">Signal</keyword>
<dbReference type="InterPro" id="IPR008271">
    <property type="entry name" value="Ser/Thr_kinase_AS"/>
</dbReference>
<organism evidence="3 4">
    <name type="scientific">Kingdonia uniflora</name>
    <dbReference type="NCBI Taxonomy" id="39325"/>
    <lineage>
        <taxon>Eukaryota</taxon>
        <taxon>Viridiplantae</taxon>
        <taxon>Streptophyta</taxon>
        <taxon>Embryophyta</taxon>
        <taxon>Tracheophyta</taxon>
        <taxon>Spermatophyta</taxon>
        <taxon>Magnoliopsida</taxon>
        <taxon>Ranunculales</taxon>
        <taxon>Circaeasteraceae</taxon>
        <taxon>Kingdonia</taxon>
    </lineage>
</organism>
<protein>
    <recommendedName>
        <fullName evidence="2">Protein kinase domain-containing protein</fullName>
    </recommendedName>
</protein>
<dbReference type="PROSITE" id="PS00108">
    <property type="entry name" value="PROTEIN_KINASE_ST"/>
    <property type="match status" value="1"/>
</dbReference>
<dbReference type="InterPro" id="IPR000719">
    <property type="entry name" value="Prot_kinase_dom"/>
</dbReference>
<dbReference type="SMART" id="SM00220">
    <property type="entry name" value="S_TKc"/>
    <property type="match status" value="1"/>
</dbReference>
<comment type="caution">
    <text evidence="3">The sequence shown here is derived from an EMBL/GenBank/DDBJ whole genome shotgun (WGS) entry which is preliminary data.</text>
</comment>
<gene>
    <name evidence="3" type="ORF">GIB67_041425</name>
</gene>
<dbReference type="EMBL" id="JACGCM010002082">
    <property type="protein sequence ID" value="KAF6145230.1"/>
    <property type="molecule type" value="Genomic_DNA"/>
</dbReference>
<dbReference type="Gene3D" id="1.10.510.10">
    <property type="entry name" value="Transferase(Phosphotransferase) domain 1"/>
    <property type="match status" value="2"/>
</dbReference>
<dbReference type="SUPFAM" id="SSF56112">
    <property type="entry name" value="Protein kinase-like (PK-like)"/>
    <property type="match status" value="2"/>
</dbReference>
<evidence type="ECO:0000313" key="3">
    <source>
        <dbReference type="EMBL" id="KAF6145230.1"/>
    </source>
</evidence>
<feature type="domain" description="Protein kinase" evidence="2">
    <location>
        <begin position="1"/>
        <end position="201"/>
    </location>
</feature>
<dbReference type="GO" id="GO:0005524">
    <property type="term" value="F:ATP binding"/>
    <property type="evidence" value="ECO:0007669"/>
    <property type="project" value="InterPro"/>
</dbReference>
<sequence length="344" mass="39989">MTETGKAFFIAYDLFPNGLLDNWIFPKAGQSGGYLSWKQRYRVAIEVAKALGHLHHDCRQRILHLDIKLDNVLLDDDFRAIMSDLGLSKLMSKGESRIHITERGAYGYKSPEWSLPHGILEKCDIFDYGKLLLDIFFGQRYVCLDRVGNDIYRRYSDGGNTRWEEQTFYAILWKKLTQNKHLNLIDKRLMTDGKVDENEIFPRRGSHSSYWGLRYQIAKNVATALEYLHDQQILHLHIKPENILLDANFCAVVPDIGHSMFVGKDESRVLTTTRGTAVYMAPERFLGDITEKCDVFSYSVLLLDMFFGKRNVCLDGHGNRSDKQDYNSPEERLKYYMYMRLEVL</sequence>
<accession>A0A7J7LRQ7</accession>
<dbReference type="InterPro" id="IPR011009">
    <property type="entry name" value="Kinase-like_dom_sf"/>
</dbReference>
<evidence type="ECO:0000259" key="2">
    <source>
        <dbReference type="PROSITE" id="PS50011"/>
    </source>
</evidence>
<proteinExistence type="predicted"/>
<dbReference type="PROSITE" id="PS50011">
    <property type="entry name" value="PROTEIN_KINASE_DOM"/>
    <property type="match status" value="1"/>
</dbReference>
<evidence type="ECO:0000256" key="1">
    <source>
        <dbReference type="ARBA" id="ARBA00022729"/>
    </source>
</evidence>
<dbReference type="AlphaFoldDB" id="A0A7J7LRQ7"/>
<dbReference type="OrthoDB" id="4062651at2759"/>
<dbReference type="InterPro" id="IPR051343">
    <property type="entry name" value="G-type_lectin_kinases/EP1-like"/>
</dbReference>
<name>A0A7J7LRQ7_9MAGN</name>